<keyword evidence="10" id="KW-0862">Zinc</keyword>
<dbReference type="EC" id="2.3.2.27" evidence="4"/>
<comment type="subcellular location">
    <subcellularLocation>
        <location evidence="2">Membrane</location>
        <topology evidence="2">Single-pass membrane protein</topology>
    </subcellularLocation>
</comment>
<keyword evidence="5" id="KW-0808">Transferase</keyword>
<proteinExistence type="inferred from homology"/>
<dbReference type="SUPFAM" id="SSF57850">
    <property type="entry name" value="RING/U-box"/>
    <property type="match status" value="1"/>
</dbReference>
<reference evidence="16 17" key="1">
    <citation type="journal article" date="2018" name="Mol. Plant">
        <title>The genome of Artemisia annua provides insight into the evolution of Asteraceae family and artemisinin biosynthesis.</title>
        <authorList>
            <person name="Shen Q."/>
            <person name="Zhang L."/>
            <person name="Liao Z."/>
            <person name="Wang S."/>
            <person name="Yan T."/>
            <person name="Shi P."/>
            <person name="Liu M."/>
            <person name="Fu X."/>
            <person name="Pan Q."/>
            <person name="Wang Y."/>
            <person name="Lv Z."/>
            <person name="Lu X."/>
            <person name="Zhang F."/>
            <person name="Jiang W."/>
            <person name="Ma Y."/>
            <person name="Chen M."/>
            <person name="Hao X."/>
            <person name="Li L."/>
            <person name="Tang Y."/>
            <person name="Lv G."/>
            <person name="Zhou Y."/>
            <person name="Sun X."/>
            <person name="Brodelius P.E."/>
            <person name="Rose J.K.C."/>
            <person name="Tang K."/>
        </authorList>
    </citation>
    <scope>NUCLEOTIDE SEQUENCE [LARGE SCALE GENOMIC DNA]</scope>
    <source>
        <strain evidence="17">cv. Huhao1</strain>
        <tissue evidence="16">Leaf</tissue>
    </source>
</reference>
<keyword evidence="11" id="KW-1133">Transmembrane helix</keyword>
<evidence type="ECO:0000256" key="6">
    <source>
        <dbReference type="ARBA" id="ARBA00022692"/>
    </source>
</evidence>
<comment type="caution">
    <text evidence="16">The sequence shown here is derived from an EMBL/GenBank/DDBJ whole genome shotgun (WGS) entry which is preliminary data.</text>
</comment>
<gene>
    <name evidence="16" type="ORF">CTI12_AA219990</name>
</gene>
<evidence type="ECO:0000256" key="2">
    <source>
        <dbReference type="ARBA" id="ARBA00004167"/>
    </source>
</evidence>
<dbReference type="GO" id="GO:0061630">
    <property type="term" value="F:ubiquitin protein ligase activity"/>
    <property type="evidence" value="ECO:0007669"/>
    <property type="project" value="UniProtKB-EC"/>
</dbReference>
<dbReference type="CDD" id="cd16461">
    <property type="entry name" value="RING-H2_EL5-like"/>
    <property type="match status" value="1"/>
</dbReference>
<keyword evidence="8 14" id="KW-0863">Zinc-finger</keyword>
<dbReference type="GO" id="GO:0016020">
    <property type="term" value="C:membrane"/>
    <property type="evidence" value="ECO:0007669"/>
    <property type="project" value="UniProtKB-SubCell"/>
</dbReference>
<keyword evidence="6" id="KW-0812">Transmembrane</keyword>
<comment type="similarity">
    <text evidence="13">Belongs to the RING-type zinc finger family. ATL subfamily.</text>
</comment>
<dbReference type="InterPro" id="IPR013083">
    <property type="entry name" value="Znf_RING/FYVE/PHD"/>
</dbReference>
<organism evidence="16 17">
    <name type="scientific">Artemisia annua</name>
    <name type="common">Sweet wormwood</name>
    <dbReference type="NCBI Taxonomy" id="35608"/>
    <lineage>
        <taxon>Eukaryota</taxon>
        <taxon>Viridiplantae</taxon>
        <taxon>Streptophyta</taxon>
        <taxon>Embryophyta</taxon>
        <taxon>Tracheophyta</taxon>
        <taxon>Spermatophyta</taxon>
        <taxon>Magnoliopsida</taxon>
        <taxon>eudicotyledons</taxon>
        <taxon>Gunneridae</taxon>
        <taxon>Pentapetalae</taxon>
        <taxon>asterids</taxon>
        <taxon>campanulids</taxon>
        <taxon>Asterales</taxon>
        <taxon>Asteraceae</taxon>
        <taxon>Asteroideae</taxon>
        <taxon>Anthemideae</taxon>
        <taxon>Artemisiinae</taxon>
        <taxon>Artemisia</taxon>
    </lineage>
</organism>
<dbReference type="Gene3D" id="3.30.40.10">
    <property type="entry name" value="Zinc/RING finger domain, C3HC4 (zinc finger)"/>
    <property type="match status" value="1"/>
</dbReference>
<dbReference type="GO" id="GO:0016567">
    <property type="term" value="P:protein ubiquitination"/>
    <property type="evidence" value="ECO:0007669"/>
    <property type="project" value="TreeGrafter"/>
</dbReference>
<evidence type="ECO:0000256" key="4">
    <source>
        <dbReference type="ARBA" id="ARBA00012483"/>
    </source>
</evidence>
<dbReference type="Proteomes" id="UP000245207">
    <property type="component" value="Unassembled WGS sequence"/>
</dbReference>
<evidence type="ECO:0000256" key="5">
    <source>
        <dbReference type="ARBA" id="ARBA00022679"/>
    </source>
</evidence>
<dbReference type="GO" id="GO:0008270">
    <property type="term" value="F:zinc ion binding"/>
    <property type="evidence" value="ECO:0007669"/>
    <property type="project" value="UniProtKB-KW"/>
</dbReference>
<dbReference type="SMART" id="SM00184">
    <property type="entry name" value="RING"/>
    <property type="match status" value="1"/>
</dbReference>
<protein>
    <recommendedName>
        <fullName evidence="4">RING-type E3 ubiquitin transferase</fullName>
        <ecNumber evidence="4">2.3.2.27</ecNumber>
    </recommendedName>
</protein>
<comment type="catalytic activity">
    <reaction evidence="1">
        <text>S-ubiquitinyl-[E2 ubiquitin-conjugating enzyme]-L-cysteine + [acceptor protein]-L-lysine = [E2 ubiquitin-conjugating enzyme]-L-cysteine + N(6)-ubiquitinyl-[acceptor protein]-L-lysine.</text>
        <dbReference type="EC" id="2.3.2.27"/>
    </reaction>
</comment>
<dbReference type="Pfam" id="PF13639">
    <property type="entry name" value="zf-RING_2"/>
    <property type="match status" value="1"/>
</dbReference>
<feature type="domain" description="RING-type" evidence="15">
    <location>
        <begin position="173"/>
        <end position="215"/>
    </location>
</feature>
<evidence type="ECO:0000256" key="7">
    <source>
        <dbReference type="ARBA" id="ARBA00022723"/>
    </source>
</evidence>
<evidence type="ECO:0000256" key="1">
    <source>
        <dbReference type="ARBA" id="ARBA00000900"/>
    </source>
</evidence>
<dbReference type="InterPro" id="IPR001841">
    <property type="entry name" value="Znf_RING"/>
</dbReference>
<evidence type="ECO:0000256" key="10">
    <source>
        <dbReference type="ARBA" id="ARBA00022833"/>
    </source>
</evidence>
<evidence type="ECO:0000256" key="11">
    <source>
        <dbReference type="ARBA" id="ARBA00022989"/>
    </source>
</evidence>
<evidence type="ECO:0000313" key="16">
    <source>
        <dbReference type="EMBL" id="PWA77860.1"/>
    </source>
</evidence>
<evidence type="ECO:0000256" key="8">
    <source>
        <dbReference type="ARBA" id="ARBA00022771"/>
    </source>
</evidence>
<evidence type="ECO:0000256" key="3">
    <source>
        <dbReference type="ARBA" id="ARBA00004906"/>
    </source>
</evidence>
<comment type="pathway">
    <text evidence="3">Protein modification; protein ubiquitination.</text>
</comment>
<dbReference type="AlphaFoldDB" id="A0A2U1NWL1"/>
<keyword evidence="17" id="KW-1185">Reference proteome</keyword>
<evidence type="ECO:0000256" key="12">
    <source>
        <dbReference type="ARBA" id="ARBA00023136"/>
    </source>
</evidence>
<dbReference type="OrthoDB" id="8062037at2759"/>
<keyword evidence="12" id="KW-0472">Membrane</keyword>
<evidence type="ECO:0000259" key="15">
    <source>
        <dbReference type="PROSITE" id="PS50089"/>
    </source>
</evidence>
<keyword evidence="7" id="KW-0479">Metal-binding</keyword>
<evidence type="ECO:0000256" key="9">
    <source>
        <dbReference type="ARBA" id="ARBA00022786"/>
    </source>
</evidence>
<dbReference type="PANTHER" id="PTHR45768:SF45">
    <property type="entry name" value="ZINC FINGER, RING_FYVE_PHD-TYPE-RELATED"/>
    <property type="match status" value="1"/>
</dbReference>
<name>A0A2U1NWL1_ARTAN</name>
<dbReference type="EMBL" id="PKPP01002066">
    <property type="protein sequence ID" value="PWA77860.1"/>
    <property type="molecule type" value="Genomic_DNA"/>
</dbReference>
<dbReference type="PANTHER" id="PTHR45768">
    <property type="entry name" value="E3 UBIQUITIN-PROTEIN LIGASE RNF13-LIKE"/>
    <property type="match status" value="1"/>
</dbReference>
<evidence type="ECO:0000313" key="17">
    <source>
        <dbReference type="Proteomes" id="UP000245207"/>
    </source>
</evidence>
<evidence type="ECO:0000256" key="13">
    <source>
        <dbReference type="ARBA" id="ARBA00024209"/>
    </source>
</evidence>
<accession>A0A2U1NWL1</accession>
<evidence type="ECO:0000256" key="14">
    <source>
        <dbReference type="PROSITE-ProRule" id="PRU00175"/>
    </source>
</evidence>
<dbReference type="FunFam" id="3.30.40.10:FF:000187">
    <property type="entry name" value="E3 ubiquitin-protein ligase ATL6"/>
    <property type="match status" value="1"/>
</dbReference>
<keyword evidence="9" id="KW-0833">Ubl conjugation pathway</keyword>
<dbReference type="PROSITE" id="PS50089">
    <property type="entry name" value="ZF_RING_2"/>
    <property type="match status" value="1"/>
</dbReference>
<sequence>MQKGISLDYVRWKEHGEVCDGEDDVDDGEDDTLIYESDDDINDVYDGEDDTLIDECDDDINDNDLGDMYSNEELEFFAERGSEESDNEVDFEEEMDLFPLNKDEGEELKSYVDAHVEKQKVLGFASFNDVVPVNVNLNNEHVTDLSHNSNNDVDSLPLFKFSSLTGNMISGDCAVCLSKFESEDQLRLLPLCCHAFHAMCIDAWLKSNFTCPLCRSNVNPSEADISRATGAGGSRSNSFRIEIGSISNRREGLGSRRRSYSVGSFEYVVDVDGYEVPVESMRRRGESDGGDKERGRCVAPGGCFPLEVVAGVRMWLMRGLAKRLVSFSGGSLGYNCKLL</sequence>